<dbReference type="Proteomes" id="UP001153712">
    <property type="component" value="Chromosome 5"/>
</dbReference>
<feature type="compositionally biased region" description="Low complexity" evidence="1">
    <location>
        <begin position="470"/>
        <end position="486"/>
    </location>
</feature>
<accession>A0A9N9TVI6</accession>
<dbReference type="GO" id="GO:0005694">
    <property type="term" value="C:chromosome"/>
    <property type="evidence" value="ECO:0007669"/>
    <property type="project" value="TreeGrafter"/>
</dbReference>
<dbReference type="PANTHER" id="PTHR21603">
    <property type="entry name" value="ANTIGEN KI-67-LIKE PROTEIN"/>
    <property type="match status" value="1"/>
</dbReference>
<feature type="region of interest" description="Disordered" evidence="1">
    <location>
        <begin position="465"/>
        <end position="566"/>
    </location>
</feature>
<feature type="region of interest" description="Disordered" evidence="1">
    <location>
        <begin position="842"/>
        <end position="1194"/>
    </location>
</feature>
<feature type="compositionally biased region" description="Basic and acidic residues" evidence="1">
    <location>
        <begin position="980"/>
        <end position="991"/>
    </location>
</feature>
<feature type="compositionally biased region" description="Basic and acidic residues" evidence="1">
    <location>
        <begin position="955"/>
        <end position="968"/>
    </location>
</feature>
<gene>
    <name evidence="3" type="ORF">PHYEVI_LOCUS8410</name>
</gene>
<keyword evidence="4" id="KW-1185">Reference proteome</keyword>
<feature type="region of interest" description="Disordered" evidence="1">
    <location>
        <begin position="375"/>
        <end position="397"/>
    </location>
</feature>
<feature type="compositionally biased region" description="Low complexity" evidence="1">
    <location>
        <begin position="1136"/>
        <end position="1146"/>
    </location>
</feature>
<dbReference type="PROSITE" id="PS50006">
    <property type="entry name" value="FHA_DOMAIN"/>
    <property type="match status" value="1"/>
</dbReference>
<feature type="compositionally biased region" description="Basic and acidic residues" evidence="1">
    <location>
        <begin position="1033"/>
        <end position="1053"/>
    </location>
</feature>
<reference evidence="3" key="1">
    <citation type="submission" date="2022-01" db="EMBL/GenBank/DDBJ databases">
        <authorList>
            <person name="King R."/>
        </authorList>
    </citation>
    <scope>NUCLEOTIDE SEQUENCE</scope>
</reference>
<dbReference type="PANTHER" id="PTHR21603:SF18">
    <property type="entry name" value="ANTIGEN KI-67-LIKE PROTEIN"/>
    <property type="match status" value="1"/>
</dbReference>
<feature type="compositionally biased region" description="Acidic residues" evidence="1">
    <location>
        <begin position="224"/>
        <end position="233"/>
    </location>
</feature>
<evidence type="ECO:0000259" key="2">
    <source>
        <dbReference type="PROSITE" id="PS50006"/>
    </source>
</evidence>
<feature type="compositionally biased region" description="Acidic residues" evidence="1">
    <location>
        <begin position="897"/>
        <end position="913"/>
    </location>
</feature>
<feature type="region of interest" description="Disordered" evidence="1">
    <location>
        <begin position="201"/>
        <end position="247"/>
    </location>
</feature>
<organism evidence="3 4">
    <name type="scientific">Phyllotreta striolata</name>
    <name type="common">Striped flea beetle</name>
    <name type="synonym">Crioceris striolata</name>
    <dbReference type="NCBI Taxonomy" id="444603"/>
    <lineage>
        <taxon>Eukaryota</taxon>
        <taxon>Metazoa</taxon>
        <taxon>Ecdysozoa</taxon>
        <taxon>Arthropoda</taxon>
        <taxon>Hexapoda</taxon>
        <taxon>Insecta</taxon>
        <taxon>Pterygota</taxon>
        <taxon>Neoptera</taxon>
        <taxon>Endopterygota</taxon>
        <taxon>Coleoptera</taxon>
        <taxon>Polyphaga</taxon>
        <taxon>Cucujiformia</taxon>
        <taxon>Chrysomeloidea</taxon>
        <taxon>Chrysomelidae</taxon>
        <taxon>Galerucinae</taxon>
        <taxon>Alticini</taxon>
        <taxon>Phyllotreta</taxon>
    </lineage>
</organism>
<dbReference type="SUPFAM" id="SSF49879">
    <property type="entry name" value="SMAD/FHA domain"/>
    <property type="match status" value="1"/>
</dbReference>
<dbReference type="Gene3D" id="2.60.200.20">
    <property type="match status" value="1"/>
</dbReference>
<feature type="domain" description="FHA" evidence="2">
    <location>
        <begin position="31"/>
        <end position="82"/>
    </location>
</feature>
<dbReference type="GO" id="GO:0007088">
    <property type="term" value="P:regulation of mitotic nuclear division"/>
    <property type="evidence" value="ECO:0007669"/>
    <property type="project" value="TreeGrafter"/>
</dbReference>
<feature type="region of interest" description="Disordered" evidence="1">
    <location>
        <begin position="122"/>
        <end position="157"/>
    </location>
</feature>
<dbReference type="EMBL" id="OU900098">
    <property type="protein sequence ID" value="CAG9862087.1"/>
    <property type="molecule type" value="Genomic_DNA"/>
</dbReference>
<dbReference type="GO" id="GO:0051983">
    <property type="term" value="P:regulation of chromosome segregation"/>
    <property type="evidence" value="ECO:0007669"/>
    <property type="project" value="TreeGrafter"/>
</dbReference>
<feature type="compositionally biased region" description="Basic residues" evidence="1">
    <location>
        <begin position="877"/>
        <end position="890"/>
    </location>
</feature>
<dbReference type="GO" id="GO:0005634">
    <property type="term" value="C:nucleus"/>
    <property type="evidence" value="ECO:0007669"/>
    <property type="project" value="TreeGrafter"/>
</dbReference>
<dbReference type="InterPro" id="IPR008984">
    <property type="entry name" value="SMAD_FHA_dom_sf"/>
</dbReference>
<evidence type="ECO:0000313" key="4">
    <source>
        <dbReference type="Proteomes" id="UP001153712"/>
    </source>
</evidence>
<feature type="compositionally biased region" description="Basic residues" evidence="1">
    <location>
        <begin position="1077"/>
        <end position="1088"/>
    </location>
</feature>
<dbReference type="CDD" id="cd22673">
    <property type="entry name" value="FHA_Ki67"/>
    <property type="match status" value="1"/>
</dbReference>
<dbReference type="AlphaFoldDB" id="A0A9N9TVI6"/>
<name>A0A9N9TVI6_PHYSR</name>
<feature type="compositionally biased region" description="Basic and acidic residues" evidence="1">
    <location>
        <begin position="1167"/>
        <end position="1178"/>
    </location>
</feature>
<feature type="compositionally biased region" description="Basic and acidic residues" evidence="1">
    <location>
        <begin position="1147"/>
        <end position="1160"/>
    </location>
</feature>
<protein>
    <recommendedName>
        <fullName evidence="2">FHA domain-containing protein</fullName>
    </recommendedName>
</protein>
<feature type="compositionally biased region" description="Polar residues" evidence="1">
    <location>
        <begin position="203"/>
        <end position="221"/>
    </location>
</feature>
<proteinExistence type="predicted"/>
<feature type="compositionally biased region" description="Basic residues" evidence="1">
    <location>
        <begin position="920"/>
        <end position="931"/>
    </location>
</feature>
<sequence>MNTSNVNCGFGSLSIILKNGIKNYYLQEDEIKIGSSDEADIRYGNVPGLESIHCTIIVERNGKATIFNMSKSNPIKVNDEIVEKSHRLQNGDTVDMMGKIFKYNSNDVQKTPKTKNVRLVQSESKYGNPKPATRSSLSSIKKKPETRIPNFSGGTKSFLKNRGKLPGSLIPVRAASKSLFQGSAGKQAKISLPASMSLGIRTPSKSNTSKLSLKENPSTVENMECTEVDEEAPPTDQSTTQSLSKLSTKVNHSTIGNLENTEFEELLNQTAAPNESVVYNFKTSTAKKGAQSFREAEEITDLIDLEGTLKTPVPTKRFSSRRSSKSLLLDHLPSPIKPLRSKNNSAVEGNSTLMSENDYETAAESAVTTPYINKSRKSTMSSKKSLPADDSSSLYEELPSPIAPEGPVLANLALETPVFSRRCSLRASKSNYSHISDSTCDLTVEEKTMENVKSSESISIVSLHDTTQESNDSTMQSCSSTSSNASEDPIVLSIKDSTEESIDTSERSSNTPYRPILEDITPVSSEKASTSKLTFARLSETPKEEAGGRKNLTSTPKPPKEPLNDLSDVRGVKKLLKTPRVQREPLNDLTDLRGVKYLLATPKPLKEPRNDLTDVSGVKKILATPKPLKEPRNDLTDVRGVKKILATPKPLKEPLNDLTDVKGVKKLLKTPKVQREPLNDLTDVRGVKKIMATPKAPQEPLNDLTDVKGVKKLLRTPKVQNSPRNDLSDVQGVKKIMATPKPVKEPSNDLSDVRGVRQLMKTPKEEREPDYQGVADLFSKVFEKAPLKTYRGQSSPEKTETNYNISVYVDPSVENWVEKTTEATGIRKRRLRIVEEVTYYDSNKKTEPARKTRRLRKLTDDQIADESSEGPVEAKSTKKTAKKTSRKQLRTKKEPEETKEESEEPESEPTVEEQSDKSSKTKTKTSKRKKTSKEIEEPAKEEEEESVETIKKRKLSNDVEATLKEPVRSTRRNKSVTNKKVMEPTEEESLKTNKKSKTTKKNTKKDDEESAETDMKPKRRKINTKQDEEESVEIIKKSKLSNDVEDTLKEPVRSTRRNKPATNNKVMEPTEEESLKTNKKSKTTKKNTKKDEEESAETNMKPKRRKNTKQDEEESVETSKKKKTTREIKERRNQGKSSSNEASSSKENIEPIEEGREKQGKTKRKAKNAEPLKEESILPKRVLRKRNNSVNYSA</sequence>
<feature type="compositionally biased region" description="Basic residues" evidence="1">
    <location>
        <begin position="992"/>
        <end position="1003"/>
    </location>
</feature>
<evidence type="ECO:0000313" key="3">
    <source>
        <dbReference type="EMBL" id="CAG9862087.1"/>
    </source>
</evidence>
<dbReference type="Pfam" id="PF00498">
    <property type="entry name" value="FHA"/>
    <property type="match status" value="1"/>
</dbReference>
<feature type="compositionally biased region" description="Polar residues" evidence="1">
    <location>
        <begin position="522"/>
        <end position="533"/>
    </location>
</feature>
<evidence type="ECO:0000256" key="1">
    <source>
        <dbReference type="SAM" id="MobiDB-lite"/>
    </source>
</evidence>
<dbReference type="OrthoDB" id="6288785at2759"/>
<dbReference type="InterPro" id="IPR000253">
    <property type="entry name" value="FHA_dom"/>
</dbReference>
<feature type="compositionally biased region" description="Low complexity" evidence="1">
    <location>
        <begin position="235"/>
        <end position="247"/>
    </location>
</feature>